<gene>
    <name evidence="1" type="ORF">QGN17_09115</name>
</gene>
<dbReference type="RefSeq" id="WP_281044161.1">
    <property type="nucleotide sequence ID" value="NZ_JARYGZ010000001.1"/>
</dbReference>
<dbReference type="InterPro" id="IPR027417">
    <property type="entry name" value="P-loop_NTPase"/>
</dbReference>
<dbReference type="Gene3D" id="3.40.50.300">
    <property type="entry name" value="P-loop containing nucleotide triphosphate hydrolases"/>
    <property type="match status" value="1"/>
</dbReference>
<organism evidence="1 2">
    <name type="scientific">Sphingomonas oryzagri</name>
    <dbReference type="NCBI Taxonomy" id="3042314"/>
    <lineage>
        <taxon>Bacteria</taxon>
        <taxon>Pseudomonadati</taxon>
        <taxon>Pseudomonadota</taxon>
        <taxon>Alphaproteobacteria</taxon>
        <taxon>Sphingomonadales</taxon>
        <taxon>Sphingomonadaceae</taxon>
        <taxon>Sphingomonas</taxon>
    </lineage>
</organism>
<proteinExistence type="predicted"/>
<accession>A0ABT6N0X9</accession>
<dbReference type="EMBL" id="JARYGZ010000001">
    <property type="protein sequence ID" value="MDH7638887.1"/>
    <property type="molecule type" value="Genomic_DNA"/>
</dbReference>
<sequence>MGPNQSSRLESLACLAARVRLLSDVHERGCDMGIPLPLGAKRLRRIERIEQAGLVFVHIPKAAGMSVSEALYGLWVKHASIRWLHRVQGGRLAGLPSFAILRHPADRFLSAYRFARAGGSARAGNHVSEPFNTLYRAFRSIDDALDHVAGARSPYAVDHIFRPQRWYVSDRAGRIAVDRLVRINDIARLTMMVPGFPDRAIPVINRSEGEPIALTGAQMRRLQTLYAGDFALWEQLCAGVTPEAAGHPPGVLSPPSLAAA</sequence>
<comment type="caution">
    <text evidence="1">The sequence shown here is derived from an EMBL/GenBank/DDBJ whole genome shotgun (WGS) entry which is preliminary data.</text>
</comment>
<name>A0ABT6N0X9_9SPHN</name>
<keyword evidence="2" id="KW-1185">Reference proteome</keyword>
<evidence type="ECO:0000313" key="1">
    <source>
        <dbReference type="EMBL" id="MDH7638887.1"/>
    </source>
</evidence>
<evidence type="ECO:0000313" key="2">
    <source>
        <dbReference type="Proteomes" id="UP001160625"/>
    </source>
</evidence>
<dbReference type="Proteomes" id="UP001160625">
    <property type="component" value="Unassembled WGS sequence"/>
</dbReference>
<protein>
    <submittedName>
        <fullName evidence="1">Sulfotransferase family 2 domain-containing protein</fullName>
    </submittedName>
</protein>
<reference evidence="1" key="1">
    <citation type="submission" date="2023-04" db="EMBL/GenBank/DDBJ databases">
        <title>Sphingomonas sp. MAHUQ-71 isolated from rice field.</title>
        <authorList>
            <person name="Huq M.A."/>
        </authorList>
    </citation>
    <scope>NUCLEOTIDE SEQUENCE</scope>
    <source>
        <strain evidence="1">MAHUQ-71</strain>
    </source>
</reference>